<organism evidence="2 3">
    <name type="scientific">Halobacterium hubeiense</name>
    <dbReference type="NCBI Taxonomy" id="1407499"/>
    <lineage>
        <taxon>Archaea</taxon>
        <taxon>Methanobacteriati</taxon>
        <taxon>Methanobacteriota</taxon>
        <taxon>Stenosarchaea group</taxon>
        <taxon>Halobacteria</taxon>
        <taxon>Halobacteriales</taxon>
        <taxon>Halobacteriaceae</taxon>
        <taxon>Halobacterium</taxon>
    </lineage>
</organism>
<dbReference type="Pfam" id="PF25991">
    <property type="entry name" value="KhtT_N"/>
    <property type="match status" value="1"/>
</dbReference>
<dbReference type="Pfam" id="PF02080">
    <property type="entry name" value="TrkA_C"/>
    <property type="match status" value="1"/>
</dbReference>
<dbReference type="GO" id="GO:0006813">
    <property type="term" value="P:potassium ion transport"/>
    <property type="evidence" value="ECO:0007669"/>
    <property type="project" value="InterPro"/>
</dbReference>
<protein>
    <submittedName>
        <fullName evidence="2">Probable Kef-type transport system accessory protein</fullName>
    </submittedName>
</protein>
<sequence length="163" mass="17306">MPVRESDLPNVGRKYELDLAAGGRLSVVIGHDGTRTLYRQRDAGEDAERVAELTGEEARQFGAVLGGAYFQPAESETADVPVGDARIEWYDVTADSPLAGNSVGHSAIRAETGATLLAIQRGSDTIANPGAGEVIEAGDVLVTLGTRDEQRELQQRVNKDSDA</sequence>
<dbReference type="EMBL" id="LN831302">
    <property type="protein sequence ID" value="CQH57932.1"/>
    <property type="molecule type" value="Genomic_DNA"/>
</dbReference>
<proteinExistence type="predicted"/>
<dbReference type="PROSITE" id="PS51202">
    <property type="entry name" value="RCK_C"/>
    <property type="match status" value="1"/>
</dbReference>
<reference evidence="3" key="1">
    <citation type="journal article" date="2016" name="Environ. Microbiol.">
        <title>The complete genome of a viable archaeum isolated from 123-million-year-old rock salt.</title>
        <authorList>
            <person name="Jaakkola S.T."/>
            <person name="Pfeiffer F."/>
            <person name="Ravantti J.J."/>
            <person name="Guo Q."/>
            <person name="Liu Y."/>
            <person name="Chen X."/>
            <person name="Ma H."/>
            <person name="Yang C."/>
            <person name="Oksanen H.M."/>
            <person name="Bamford D.H."/>
        </authorList>
    </citation>
    <scope>NUCLEOTIDE SEQUENCE</scope>
    <source>
        <strain evidence="3">JI20-1</strain>
    </source>
</reference>
<dbReference type="RefSeq" id="WP_059057063.1">
    <property type="nucleotide sequence ID" value="NZ_CEML01000001.1"/>
</dbReference>
<dbReference type="SUPFAM" id="SSF116726">
    <property type="entry name" value="TrkA C-terminal domain-like"/>
    <property type="match status" value="1"/>
</dbReference>
<dbReference type="Gene3D" id="3.30.70.1450">
    <property type="entry name" value="Regulator of K+ conductance, C-terminal domain"/>
    <property type="match status" value="1"/>
</dbReference>
<dbReference type="KEGG" id="hhb:Hhub_2632"/>
<evidence type="ECO:0000259" key="1">
    <source>
        <dbReference type="PROSITE" id="PS51202"/>
    </source>
</evidence>
<dbReference type="Proteomes" id="UP000066737">
    <property type="component" value="Chromosome I"/>
</dbReference>
<name>A0A0U5H7B4_9EURY</name>
<dbReference type="AlphaFoldDB" id="A0A0U5H7B4"/>
<keyword evidence="3" id="KW-1185">Reference proteome</keyword>
<evidence type="ECO:0000313" key="2">
    <source>
        <dbReference type="EMBL" id="CQH57932.1"/>
    </source>
</evidence>
<dbReference type="STRING" id="1407499.HHUB_2632"/>
<gene>
    <name evidence="2" type="ORF">HHUB_2632</name>
</gene>
<dbReference type="GeneID" id="26659265"/>
<accession>A0A0U5H7B4</accession>
<dbReference type="InterPro" id="IPR036721">
    <property type="entry name" value="RCK_C_sf"/>
</dbReference>
<dbReference type="OrthoDB" id="338309at2157"/>
<dbReference type="InterPro" id="IPR058776">
    <property type="entry name" value="KhtT-like_N"/>
</dbReference>
<dbReference type="GO" id="GO:0008324">
    <property type="term" value="F:monoatomic cation transmembrane transporter activity"/>
    <property type="evidence" value="ECO:0007669"/>
    <property type="project" value="InterPro"/>
</dbReference>
<dbReference type="InterPro" id="IPR006037">
    <property type="entry name" value="RCK_C"/>
</dbReference>
<dbReference type="PIRSF" id="PIRSF005028">
    <property type="entry name" value="KhtT"/>
    <property type="match status" value="1"/>
</dbReference>
<evidence type="ECO:0000313" key="3">
    <source>
        <dbReference type="Proteomes" id="UP000066737"/>
    </source>
</evidence>
<feature type="domain" description="RCK C-terminal" evidence="1">
    <location>
        <begin position="75"/>
        <end position="159"/>
    </location>
</feature>
<dbReference type="InterPro" id="IPR026278">
    <property type="entry name" value="KhtT"/>
</dbReference>